<proteinExistence type="predicted"/>
<organism evidence="3 4">
    <name type="scientific">Candidatus Chloroploca mongolica</name>
    <dbReference type="NCBI Taxonomy" id="2528176"/>
    <lineage>
        <taxon>Bacteria</taxon>
        <taxon>Bacillati</taxon>
        <taxon>Chloroflexota</taxon>
        <taxon>Chloroflexia</taxon>
        <taxon>Chloroflexales</taxon>
        <taxon>Chloroflexineae</taxon>
        <taxon>Oscillochloridaceae</taxon>
        <taxon>Candidatus Chloroploca</taxon>
    </lineage>
</organism>
<protein>
    <submittedName>
        <fullName evidence="3">VCBS repeat-containing protein</fullName>
    </submittedName>
</protein>
<dbReference type="Gene3D" id="2.130.10.130">
    <property type="entry name" value="Integrin alpha, N-terminal"/>
    <property type="match status" value="1"/>
</dbReference>
<reference evidence="3 4" key="1">
    <citation type="submission" date="2021-03" db="EMBL/GenBank/DDBJ databases">
        <authorList>
            <person name="Grouzdev D.S."/>
        </authorList>
    </citation>
    <scope>NUCLEOTIDE SEQUENCE [LARGE SCALE GENOMIC DNA]</scope>
    <source>
        <strain evidence="3 4">M50-1</strain>
    </source>
</reference>
<feature type="signal peptide" evidence="2">
    <location>
        <begin position="1"/>
        <end position="30"/>
    </location>
</feature>
<evidence type="ECO:0000256" key="2">
    <source>
        <dbReference type="SAM" id="SignalP"/>
    </source>
</evidence>
<dbReference type="RefSeq" id="WP_135478541.1">
    <property type="nucleotide sequence ID" value="NZ_SIJK02000020.1"/>
</dbReference>
<feature type="chain" id="PRO_5046738773" evidence="2">
    <location>
        <begin position="31"/>
        <end position="1101"/>
    </location>
</feature>
<dbReference type="InterPro" id="IPR013517">
    <property type="entry name" value="FG-GAP"/>
</dbReference>
<dbReference type="EMBL" id="SIJK02000020">
    <property type="protein sequence ID" value="MBP1466551.1"/>
    <property type="molecule type" value="Genomic_DNA"/>
</dbReference>
<evidence type="ECO:0000313" key="3">
    <source>
        <dbReference type="EMBL" id="MBP1466551.1"/>
    </source>
</evidence>
<accession>A0ABS4DAS8</accession>
<evidence type="ECO:0000313" key="4">
    <source>
        <dbReference type="Proteomes" id="UP001193081"/>
    </source>
</evidence>
<comment type="caution">
    <text evidence="3">The sequence shown here is derived from an EMBL/GenBank/DDBJ whole genome shotgun (WGS) entry which is preliminary data.</text>
</comment>
<dbReference type="SUPFAM" id="SSF69318">
    <property type="entry name" value="Integrin alpha N-terminal domain"/>
    <property type="match status" value="2"/>
</dbReference>
<sequence length="1101" mass="120963">MRLIMRLALASLFFFTLVGSVPLAPPSVSAQQGGSIPLHRPGQPSKLTNLEEVLAQNPGLDPLAGSATLLDAADIVLFWNGPTPTSTTPDDVAYHTFYDAAGPVLPVTSPLTNTIDAGWAITPTEALSRNVGPDVGRFQRSPMDVVTFNLDGNLRSNVVGAWPDRERRVILFVPELQGGEQAFTWERAYTATSGITLTRWSDEMRLAAGDLDADRSDEIALAYQGEDGQLHLEIFDGNGGLELRRRAAIAVQAPASTSSNMLNFDLAVGDFNGNGQSELALIAVEENVNESGYWGIYVQFFTLVNDTLEPRLKTYLVGPEVVETLVSNASPGNLAVAAGNFDDDVALELAFGYGINSSDKRESFAGIFDVRADLGAVTERDRQRVDQNGASFRTIAVGDMNLDGKDELVFYIENNLRLYRIDDQGKLALVDNLTSLGNRGSSRRPVAMADLNRDLRAEIVVVNYRTDSQRQETQVIVYGADLDAGGNISSVVERTQLTHATVNQPCCSTEYALALGDFDGDRVRLGPPVYRRETNVGQVLAIINAPPSHFDILPDGTEISVNVCQNPNIPSECATSVYYETSTATSEIAVDIQRSWTLGRNSTEDVQGPSVIDEVINEIKRINAALVPPTDPSAEDLIRYIEQNVINLNGPEIVTRMIDLLNSGNNVLGSHVATSIERSYGTNFEKATTRIETVRLRQSILAGRDDVIIRTESDYDTWEYPIYTDESNTVGGHLLVVWPVCDNNQCNVSAETIVPGKRLASGYVPSHEPLNLLSYPREAPPNYRLYNRIAQFRRVSVGEQVTEFELTLSKIREDRGSNSRSQNIVNGREVQTGGAEGSVEVSAGLDFGFFQIGGSASSDYKRPYFVERYSDEYGSERISNHEFRLQEDTVVRIRIGALTGEAVRFPYRVEPFVYWSPGFNAFVIDYAAEPIVEPGNGWDQYYNQPDPAFNLPWRRGDQGEALRRYTREIRVLPALPEPGEQVRVQVPIHNYGLQDQNQSFSVAFYLADSGSTNPQNPPGPDRLIGRTVVDGIPARSSVNAEVNWITPAERGLYTIYAVIEPTAGQLAQVRADNDAAYGFISVGSSAQGLLVPRAYLPFVRR</sequence>
<dbReference type="Gene3D" id="2.60.40.10">
    <property type="entry name" value="Immunoglobulins"/>
    <property type="match status" value="1"/>
</dbReference>
<gene>
    <name evidence="3" type="ORF">EYB53_012620</name>
</gene>
<dbReference type="Proteomes" id="UP001193081">
    <property type="component" value="Unassembled WGS sequence"/>
</dbReference>
<dbReference type="Gene3D" id="2.40.128.340">
    <property type="match status" value="1"/>
</dbReference>
<evidence type="ECO:0000256" key="1">
    <source>
        <dbReference type="ARBA" id="ARBA00022729"/>
    </source>
</evidence>
<name>A0ABS4DAS8_9CHLR</name>
<dbReference type="InterPro" id="IPR013783">
    <property type="entry name" value="Ig-like_fold"/>
</dbReference>
<dbReference type="Pfam" id="PF13517">
    <property type="entry name" value="FG-GAP_3"/>
    <property type="match status" value="1"/>
</dbReference>
<keyword evidence="4" id="KW-1185">Reference proteome</keyword>
<dbReference type="InterPro" id="IPR028994">
    <property type="entry name" value="Integrin_alpha_N"/>
</dbReference>
<keyword evidence="1 2" id="KW-0732">Signal</keyword>